<dbReference type="STRING" id="355548.SAMN04487945_1445"/>
<evidence type="ECO:0000313" key="3">
    <source>
        <dbReference type="Proteomes" id="UP000198518"/>
    </source>
</evidence>
<keyword evidence="1" id="KW-1133">Transmembrane helix</keyword>
<reference evidence="2 3" key="1">
    <citation type="submission" date="2016-10" db="EMBL/GenBank/DDBJ databases">
        <authorList>
            <person name="de Groot N.N."/>
        </authorList>
    </citation>
    <scope>NUCLEOTIDE SEQUENCE [LARGE SCALE GENOMIC DNA]</scope>
    <source>
        <strain evidence="2 3">CGMCC 1.5337</strain>
    </source>
</reference>
<evidence type="ECO:0000313" key="2">
    <source>
        <dbReference type="EMBL" id="SEW10027.1"/>
    </source>
</evidence>
<feature type="transmembrane region" description="Helical" evidence="1">
    <location>
        <begin position="17"/>
        <end position="34"/>
    </location>
</feature>
<dbReference type="AlphaFoldDB" id="A0A1I0P745"/>
<keyword evidence="1" id="KW-0472">Membrane</keyword>
<feature type="transmembrane region" description="Helical" evidence="1">
    <location>
        <begin position="43"/>
        <end position="63"/>
    </location>
</feature>
<feature type="transmembrane region" description="Helical" evidence="1">
    <location>
        <begin position="94"/>
        <end position="116"/>
    </location>
</feature>
<dbReference type="EMBL" id="FOJA01000001">
    <property type="protein sequence ID" value="SEW10027.1"/>
    <property type="molecule type" value="Genomic_DNA"/>
</dbReference>
<dbReference type="Proteomes" id="UP000198518">
    <property type="component" value="Unassembled WGS sequence"/>
</dbReference>
<sequence length="135" mass="14360">MTFPAESVPDGVIGAPHHLYVGVLVLAVAILVVADDYAQREPLLALTGTLTALFAFATVWPYYHTTGALLTLAGLVVALLGVLWPGGMWSGYPLVWRFVAFVGVVVGLDDAASHAFGVWTPLDTVWKVGIYPVLP</sequence>
<gene>
    <name evidence="2" type="ORF">SAMN04487945_1445</name>
</gene>
<protein>
    <submittedName>
        <fullName evidence="2">Uncharacterized protein</fullName>
    </submittedName>
</protein>
<organism evidence="2 3">
    <name type="scientific">Halobacterium jilantaiense</name>
    <dbReference type="NCBI Taxonomy" id="355548"/>
    <lineage>
        <taxon>Archaea</taxon>
        <taxon>Methanobacteriati</taxon>
        <taxon>Methanobacteriota</taxon>
        <taxon>Stenosarchaea group</taxon>
        <taxon>Halobacteria</taxon>
        <taxon>Halobacteriales</taxon>
        <taxon>Halobacteriaceae</taxon>
        <taxon>Halobacterium</taxon>
    </lineage>
</organism>
<evidence type="ECO:0000256" key="1">
    <source>
        <dbReference type="SAM" id="Phobius"/>
    </source>
</evidence>
<dbReference type="RefSeq" id="WP_089668668.1">
    <property type="nucleotide sequence ID" value="NZ_FOJA01000001.1"/>
</dbReference>
<keyword evidence="1" id="KW-0812">Transmembrane</keyword>
<feature type="transmembrane region" description="Helical" evidence="1">
    <location>
        <begin position="69"/>
        <end position="87"/>
    </location>
</feature>
<keyword evidence="3" id="KW-1185">Reference proteome</keyword>
<name>A0A1I0P745_9EURY</name>
<accession>A0A1I0P745</accession>
<proteinExistence type="predicted"/>